<name>A0A7E5A0C4_PANRE</name>
<evidence type="ECO:0000313" key="3">
    <source>
        <dbReference type="WBParaSite" id="Pan_g6079.t1"/>
    </source>
</evidence>
<dbReference type="Proteomes" id="UP000492821">
    <property type="component" value="Unassembled WGS sequence"/>
</dbReference>
<reference evidence="3" key="2">
    <citation type="submission" date="2020-10" db="UniProtKB">
        <authorList>
            <consortium name="WormBaseParasite"/>
        </authorList>
    </citation>
    <scope>IDENTIFICATION</scope>
</reference>
<organism evidence="2 3">
    <name type="scientific">Panagrellus redivivus</name>
    <name type="common">Microworm</name>
    <dbReference type="NCBI Taxonomy" id="6233"/>
    <lineage>
        <taxon>Eukaryota</taxon>
        <taxon>Metazoa</taxon>
        <taxon>Ecdysozoa</taxon>
        <taxon>Nematoda</taxon>
        <taxon>Chromadorea</taxon>
        <taxon>Rhabditida</taxon>
        <taxon>Tylenchina</taxon>
        <taxon>Panagrolaimomorpha</taxon>
        <taxon>Panagrolaimoidea</taxon>
        <taxon>Panagrolaimidae</taxon>
        <taxon>Panagrellus</taxon>
    </lineage>
</organism>
<protein>
    <submittedName>
        <fullName evidence="3">Activin_recp domain-containing protein</fullName>
    </submittedName>
</protein>
<dbReference type="AlphaFoldDB" id="A0A7E5A0C4"/>
<sequence>MMLKCFNAHVFLLTFMTLSSLIIAQIDKFPDCAQGQFPLPQDLDEMDIDPTQCDHRVKNATGCLLHISWQYRMVTRRCDYDKCEIAGGSTACINDTQRAVMTCCCFGDGCDFHL</sequence>
<feature type="chain" id="PRO_5028908105" evidence="1">
    <location>
        <begin position="25"/>
        <end position="114"/>
    </location>
</feature>
<dbReference type="WBParaSite" id="Pan_g6079.t1">
    <property type="protein sequence ID" value="Pan_g6079.t1"/>
    <property type="gene ID" value="Pan_g6079"/>
</dbReference>
<accession>A0A7E5A0C4</accession>
<keyword evidence="2" id="KW-1185">Reference proteome</keyword>
<reference evidence="2" key="1">
    <citation type="journal article" date="2013" name="Genetics">
        <title>The draft genome and transcriptome of Panagrellus redivivus are shaped by the harsh demands of a free-living lifestyle.</title>
        <authorList>
            <person name="Srinivasan J."/>
            <person name="Dillman A.R."/>
            <person name="Macchietto M.G."/>
            <person name="Heikkinen L."/>
            <person name="Lakso M."/>
            <person name="Fracchia K.M."/>
            <person name="Antoshechkin I."/>
            <person name="Mortazavi A."/>
            <person name="Wong G."/>
            <person name="Sternberg P.W."/>
        </authorList>
    </citation>
    <scope>NUCLEOTIDE SEQUENCE [LARGE SCALE GENOMIC DNA]</scope>
    <source>
        <strain evidence="2">MT8872</strain>
    </source>
</reference>
<keyword evidence="1" id="KW-0732">Signal</keyword>
<feature type="signal peptide" evidence="1">
    <location>
        <begin position="1"/>
        <end position="24"/>
    </location>
</feature>
<proteinExistence type="predicted"/>
<evidence type="ECO:0000256" key="1">
    <source>
        <dbReference type="SAM" id="SignalP"/>
    </source>
</evidence>
<evidence type="ECO:0000313" key="2">
    <source>
        <dbReference type="Proteomes" id="UP000492821"/>
    </source>
</evidence>